<dbReference type="PANTHER" id="PTHR36985:SF1">
    <property type="entry name" value="TRANSLOCATION AND ASSEMBLY MODULE SUBUNIT TAMB"/>
    <property type="match status" value="1"/>
</dbReference>
<evidence type="ECO:0000256" key="2">
    <source>
        <dbReference type="ARBA" id="ARBA00022692"/>
    </source>
</evidence>
<dbReference type="Pfam" id="PF04357">
    <property type="entry name" value="TamB"/>
    <property type="match status" value="1"/>
</dbReference>
<keyword evidence="4" id="KW-0472">Membrane</keyword>
<dbReference type="GO" id="GO:0009306">
    <property type="term" value="P:protein secretion"/>
    <property type="evidence" value="ECO:0007669"/>
    <property type="project" value="InterPro"/>
</dbReference>
<dbReference type="OrthoDB" id="7784409at2"/>
<dbReference type="EMBL" id="BMKB01000001">
    <property type="protein sequence ID" value="GGA38360.1"/>
    <property type="molecule type" value="Genomic_DNA"/>
</dbReference>
<feature type="signal peptide" evidence="5">
    <location>
        <begin position="1"/>
        <end position="21"/>
    </location>
</feature>
<dbReference type="RefSeq" id="WP_127073487.1">
    <property type="nucleotide sequence ID" value="NZ_BMKB01000001.1"/>
</dbReference>
<evidence type="ECO:0000256" key="4">
    <source>
        <dbReference type="ARBA" id="ARBA00023136"/>
    </source>
</evidence>
<evidence type="ECO:0000256" key="5">
    <source>
        <dbReference type="SAM" id="SignalP"/>
    </source>
</evidence>
<reference evidence="7 8" key="1">
    <citation type="journal article" date="2014" name="Int. J. Syst. Evol. Microbiol.">
        <title>Complete genome sequence of Corynebacterium casei LMG S-19264T (=DSM 44701T), isolated from a smear-ripened cheese.</title>
        <authorList>
            <consortium name="US DOE Joint Genome Institute (JGI-PGF)"/>
            <person name="Walter F."/>
            <person name="Albersmeier A."/>
            <person name="Kalinowski J."/>
            <person name="Ruckert C."/>
        </authorList>
    </citation>
    <scope>NUCLEOTIDE SEQUENCE [LARGE SCALE GENOMIC DNA]</scope>
    <source>
        <strain evidence="7 8">CGMCC 1.15896</strain>
    </source>
</reference>
<name>A0A916R7E7_9HYPH</name>
<dbReference type="InterPro" id="IPR007452">
    <property type="entry name" value="TamB_C"/>
</dbReference>
<sequence length="1449" mass="148448">MRRLTAIIFGLFIVAAAPVAAQENAGESLMETLARAATLNEEEQRSRLVGFVEDQISTPDRQIRLTRIEGALSSNASIGQITISDTEGIWLVIENAQINWNQGALIFGRLEIRSLAADSIAYIRNPISTEPPVPASPEAGGFQVPELPVAVILESLSVPNVSFGEQVFGLGSEISIAGSMVLDGGAIDANLEIERLDGPGGTLDLGLIYSNETREIDLNLELIEPEDGIVANLLNIEGRPEIALGLSGAGLIDDLGIDLLLDADGNRILTGQGTLNETSAGLAIGADLGGPIATILPSVYRDFFGENTALAVALLLRNEGGFELADLTLSGGQLSLNASASTTSDGFLNRLSLAGEISDRAGETVILPVPGASTRIERARFDVQYGQQGSEDWTGSVQALNFSTPEFSAERLAINASGIAANLDDPATRRITFNADGTLDGVDAASDEIAQALGTSIGLGVAGLWQAGEPIQLAQLRILGQALSLDVSGQIADNIFDGDIALQTGSLAPFSGLAGRDLSGAISLLATGIVSPLTGGFDVVLDGSADNLAINDDIADRLLEGTARLEGRVARTENGLEATGFSISNQQIELMANGIYATGAADFRFDLALADLGLIDTQMSGALSASGTALGSEGTLHLDSQITIPQARLADRSLSEAVIGFEGTSTADGLSGAVSGTGFLDGFRIALGTDLDVTSERTRLEAIRFDAPGAQLTGALTILANGLIDGQLSLDAPNIETAAALALVDASGAIHAQIALSSGNDMQSAQIEARLADVRIDDIVIGSASTNARINDLLGVPVIEGNVSGERISAAGIDIDTLALTATSRQQTTQFEGSASLATGADIALAGALSPIEGGYRVGLDRFTIAQDAISARLVAPTTLTVIDENVEFSGVELAVGEGRITATGTAGQNLDVALDVTGLPLSIANTIAPDLGLAGTVNATAQISGPATDPDVQFTVQGAGLNAAAIGEFGVAPLSVNAQGRFTNNTVTLASAQITGQQGLTANAQGTIGLDGGGLDLSVTANAPLLLANQFVADRGAQISGTASLDARITGQLDDPQFAGTVAVASGDYIDPELAIRLQQITGTGTLSANQLVISSLTGQLATGGSIAVSGTVGLDAPNFTSNVQIALNNARYADGNLLVATLNGGLNLTGPIGAGGQLSGTINIARADITVPDAVGGPGGVIDVDHRFPPQDVAATLARAQIDQRAATAARTAQTPLTLNIAINAPNQIFIRGRGLDAEVGGSVQITGPIDDLRPVGGFELIRGRLSILGQRIDFESGMVTLIGDLDPFIDLVARTSGEGIIVFVTITGRASAPQIGFSSEPMLPEDEVLARLLFNRGVGELSPLQLAQLAAAAAELAGGGGNNSLLNSLRQATGLDDLDIITDDDGNAAVRAGRYIDDNIYLGVEAGASGQSRVTIDLDITDNLRARGATGTDGDSSLGIFYEMDY</sequence>
<comment type="subcellular location">
    <subcellularLocation>
        <location evidence="1">Membrane</location>
        <topology evidence="1">Single-pass membrane protein</topology>
    </subcellularLocation>
</comment>
<evidence type="ECO:0000313" key="8">
    <source>
        <dbReference type="Proteomes" id="UP000596977"/>
    </source>
</evidence>
<evidence type="ECO:0000256" key="1">
    <source>
        <dbReference type="ARBA" id="ARBA00004167"/>
    </source>
</evidence>
<accession>A0A916R7E7</accession>
<evidence type="ECO:0000259" key="6">
    <source>
        <dbReference type="Pfam" id="PF04357"/>
    </source>
</evidence>
<gene>
    <name evidence="7" type="ORF">GCM10011499_04710</name>
</gene>
<dbReference type="GO" id="GO:0005886">
    <property type="term" value="C:plasma membrane"/>
    <property type="evidence" value="ECO:0007669"/>
    <property type="project" value="InterPro"/>
</dbReference>
<feature type="domain" description="Translocation and assembly module TamB C-terminal" evidence="6">
    <location>
        <begin position="1097"/>
        <end position="1449"/>
    </location>
</feature>
<feature type="chain" id="PRO_5037598433" evidence="5">
    <location>
        <begin position="22"/>
        <end position="1449"/>
    </location>
</feature>
<keyword evidence="5" id="KW-0732">Signal</keyword>
<keyword evidence="8" id="KW-1185">Reference proteome</keyword>
<evidence type="ECO:0000256" key="3">
    <source>
        <dbReference type="ARBA" id="ARBA00022989"/>
    </source>
</evidence>
<keyword evidence="2" id="KW-0812">Transmembrane</keyword>
<comment type="caution">
    <text evidence="7">The sequence shown here is derived from an EMBL/GenBank/DDBJ whole genome shotgun (WGS) entry which is preliminary data.</text>
</comment>
<proteinExistence type="predicted"/>
<dbReference type="PANTHER" id="PTHR36985">
    <property type="entry name" value="TRANSLOCATION AND ASSEMBLY MODULE SUBUNIT TAMB"/>
    <property type="match status" value="1"/>
</dbReference>
<evidence type="ECO:0000313" key="7">
    <source>
        <dbReference type="EMBL" id="GGA38360.1"/>
    </source>
</evidence>
<organism evidence="7 8">
    <name type="scientific">Pelagibacterium lentulum</name>
    <dbReference type="NCBI Taxonomy" id="2029865"/>
    <lineage>
        <taxon>Bacteria</taxon>
        <taxon>Pseudomonadati</taxon>
        <taxon>Pseudomonadota</taxon>
        <taxon>Alphaproteobacteria</taxon>
        <taxon>Hyphomicrobiales</taxon>
        <taxon>Devosiaceae</taxon>
        <taxon>Pelagibacterium</taxon>
    </lineage>
</organism>
<protein>
    <submittedName>
        <fullName evidence="7">Translocation/assembly module TamB</fullName>
    </submittedName>
</protein>
<keyword evidence="3" id="KW-1133">Transmembrane helix</keyword>
<dbReference type="Proteomes" id="UP000596977">
    <property type="component" value="Unassembled WGS sequence"/>
</dbReference>